<dbReference type="NCBIfam" id="TIGR01643">
    <property type="entry name" value="YD_repeat_2x"/>
    <property type="match status" value="8"/>
</dbReference>
<feature type="region of interest" description="Disordered" evidence="2">
    <location>
        <begin position="1"/>
        <end position="34"/>
    </location>
</feature>
<protein>
    <submittedName>
        <fullName evidence="4">RHS repeat-associated core domain-containing protein</fullName>
    </submittedName>
</protein>
<feature type="domain" description="FAD-binding FR-type" evidence="3">
    <location>
        <begin position="927"/>
        <end position="1118"/>
    </location>
</feature>
<feature type="region of interest" description="Disordered" evidence="2">
    <location>
        <begin position="104"/>
        <end position="126"/>
    </location>
</feature>
<dbReference type="InterPro" id="IPR006530">
    <property type="entry name" value="YD"/>
</dbReference>
<sequence>MSSYGQGTPRLPASSTAEPGGSTPPGGAASRGTGGRLARVAGTVAIALSVVLTTVNAQAPARAAAPQADRVDSAPDAAAASRAARQQHGRVEVAAARTAAAQTFANPDGTFTTELSPQPRWARKGDGWTAVDPTLHRTAEGTYVPQATANAVELSGGGSGPLAVLTVEGGQRLELFWPEKLPTPTADGAGLTYPDVLPSGVDLRLTVTPAGGVQEVLVVKNAAAAADPGLAALKLVTRTSAGLTLGQEDGAGLAVKDAAGRAVFQAPPARMWDSAGAPAAAPTAAKGPKAAAGQPAAEQPSAQDARPDTRSGPAGPGTGAHEAGVGTSVQDGAIGITPDAGLLKAADTVYPVYIDPMFADATTQAYAEVKAEYPTSAYFNTVGSGSGLGVGYQGWTAPSGIHRSYFQVGVPAGLTGKRVLSARLSATEVFASTCQTRTVEAWLTGPIGPTTTWNNRPAETQQAGSSNGPGACTAGGGGAQNRDFDVTSAVTPLLTTGAARLTFGLRSANEADKNQFARYATTPVLSVSYEDAANAPATPSVSSAEYPADGQSHGGVGRAGTFTLKPGGAEQIAKYSYQLDTDAKATEVPAGADGSAVVTLTPTSAGRRTLTVRAIDATGTASTPAAYGFVVDAFASGDPHDLFYDAAGQLVGVSQPAGETARYEYDAAGNTLSTKKYASSELSVLATVPNQAPAGAKVEISGTAFAADAAANKVTFTGTATPAQVTAADRNRLTVVVPAGATDGPVTVTVGSTSATGTERFRIGAARPAPALTGFAPSVGAPDTTVTLDGSGFDPDPARNAVLFHRTLAKVVSATPTRLTVVVPGAVSSGRITVRTPGGTATSGSDFVVPPTGIAPGSLVDGGALAVDGEAVTSTIASGKALVLRFEGKAGDKLGLGMSGNTIGTRSAFRLYDPFGRSFAADQYDTPWPLDARTGRNVPLPALTTTGVHQLVIDPDGTGSGSLTTTLTRNVTGATNATDQGFGFNLAKPGQFLELSFEGRKESWYGLAFTDVTASAQYKYASATLYEPGGAKFTTWRSFSLDSYLRLKTFAPGTYRLVIGFTDASVGGAKAWLSEETDGGTVDRDGASKQITLARPGQQVRLSFDGTDGQRLGLGYTDLNLKIGNRLYLPGVSLIRPDRTQSSLYSYGEGADLPKITADGRYDLIVGGGSATGTVTVWLSNDVSAGTLAVGEDKPVTITRASQNARMTFQGTAGQKLSLGHLAKGYTGTVAFTVTGPDGKEVASRNSGGLDLPPLTATGTYEILASPNSSALGDYTVQLSQTVNAGTLAVDGDAKNVTVARAAQNASVRFDGTAGQRLSLALTGATAGFRGHTLRISKPDGSPLGSLNILTANDSFTLPDLPATGSYEIVDDPDSGTTGTVTWTLSTSVDAGGVTVGGPGAALALNRPGQDGTFTFTGAAGDNLQLAFTGTTFLGNGFRLTVLKPDGSVLAGPTTRFDESPYKLASALTTAGTYRVVIDPRSAATGSTTVAVGRVGAAAAAKAKAAEAGPAEAPTAEAPAGGAPAAAADEAAATPTPEQCGTTAQLPAGTGRAVPVAAGSTRKTPQTGEPAAGWAACGFPRQAPGTESKPTDTVWKPDADNLAGKGWYTRYGAAPRPEYPADAPKGTTAVSGQIRTVAGSPLAGVTVGIGKATARTDAQGRFLVTGTDAGHRVLRVDGRTAGSADRTYGVFDIGVDVPAGKTLRVADTVFLPQTDTSTTVRIASPTTEKTVLKTPAIPGLEVHIPAGAVVRDGDGKLATELSITPIPIDRTPFPLPPTQVPIYFTVQPGSGYLFPDGAQIVYPNYTREAPGTRMIFWNYDPDGQGWHIYGKGTVTPDGNQVVPDPDVKVYRFTGAMTAVPGHNPPPVAPRPGPRVGDPVDPATGLLVDENTDLALDDVMPLTLRRTYQQGDQDSRAFGVGMNFNFGHFPWSTGNIGYYRYLEVDLVQPDGSKVHFRRITPGEKTYEDALFLADPTPTEFSGATMGWNGNGWDVKLRNGTTYVLGDEAPLQAIRDKFGNTTTITRAPAPADSDGKVRLRGPVTQVTSPNGKWIKFSYDTATPPRITRAEDNLGRTVGYTYTADGHLETVTNPAGGVTRYTYESGRMKTITDPRGTVFLTNGYDGLGRVATQTAADGGVTRFDYTTGTDGRIAETRMTDARGDVQRFTFNAQGLTTSHTKALGTPVEQTTRTEYEPLNDQQTTTAGVGRPAAVVDALGRRTEFGYDANGQVNRTTVLAGTPDARAETVERNGPFGEVTASTDAYGTTTRTTYDARGAILTSTDGLGKQTTYTTNDAGQVTGITDPTARKTTLGYEFGDQVSTTDQLGRVHRSLFDSGGRLTETTDPLGNRTTTGYDRLGQVTTVADGLGRSIRYEYDPNGNRTKVIDPRGGTTVSDYDAMDRVATVTDQLGRTSKQDHDPNGNPTKRTARSGNVTTVDYDQLDRPTKTRYAVAGGTDQGNTTLTYDAGDRVVRIDDSASGVSTAKFDGLDRPVEETGAQGTVGYGYGTTSRTRQTLVNGQPLVEHLYDSTGTLGSIRRNGTEAAAYTRDDAGRVTRSGAPGDGVHQDYTYDAAGQLTEIVYRKGSADLGNLTYTYDAAGLPIRIGGSYARTAVPGTTAASTYDAANQLATVGGKAVGYDADGNLTSDGTTAYTWNARGQLVALNGPGTTAAFAYDAHGRRTSRTVGATTTTYLNDGANPLQEKTGTTVTTVIDGGTDDLLLRESGGTTTRYLTDALGSTVALADEAGNVNSRYLYDPFGTAKVSGDDNGNARRYTGREDDGTGLHYNRARYYSPALQRFISEDPIGFKGGINLHAYAANRPTSLTDPTGFKPASAGQPGLEYFGDRDGNVWTADLSVASGKTTRARNRTIDALIKQDFPDLNFTFTARYSPWVNTGIAKPFTGTQVGWKRFGSRNDLRNTLVHEELHHRWFARGIFEEHHPRDGSGLSSKFYGTVDRYMRMRGWQ</sequence>
<dbReference type="InterPro" id="IPR013783">
    <property type="entry name" value="Ig-like_fold"/>
</dbReference>
<organism evidence="4 5">
    <name type="scientific">Kitasatospora aburaviensis</name>
    <dbReference type="NCBI Taxonomy" id="67265"/>
    <lineage>
        <taxon>Bacteria</taxon>
        <taxon>Bacillati</taxon>
        <taxon>Actinomycetota</taxon>
        <taxon>Actinomycetes</taxon>
        <taxon>Kitasatosporales</taxon>
        <taxon>Streptomycetaceae</taxon>
        <taxon>Kitasatospora</taxon>
    </lineage>
</organism>
<proteinExistence type="predicted"/>
<feature type="compositionally biased region" description="Low complexity" evidence="2">
    <location>
        <begin position="1510"/>
        <end position="1538"/>
    </location>
</feature>
<dbReference type="Pfam" id="PF15641">
    <property type="entry name" value="Tox-MPTase5"/>
    <property type="match status" value="1"/>
</dbReference>
<accession>A0ABW1ERS9</accession>
<gene>
    <name evidence="4" type="ORF">ACFP0N_04640</name>
</gene>
<dbReference type="PANTHER" id="PTHR32305">
    <property type="match status" value="1"/>
</dbReference>
<dbReference type="InterPro" id="IPR017927">
    <property type="entry name" value="FAD-bd_FR_type"/>
</dbReference>
<dbReference type="Pfam" id="PF20148">
    <property type="entry name" value="DUF6531"/>
    <property type="match status" value="1"/>
</dbReference>
<feature type="region of interest" description="Disordered" evidence="2">
    <location>
        <begin position="272"/>
        <end position="326"/>
    </location>
</feature>
<feature type="compositionally biased region" description="Polar residues" evidence="2">
    <location>
        <begin position="2420"/>
        <end position="2436"/>
    </location>
</feature>
<dbReference type="InterPro" id="IPR014756">
    <property type="entry name" value="Ig_E-set"/>
</dbReference>
<dbReference type="InterPro" id="IPR028911">
    <property type="entry name" value="Tox-MPTase5_dom"/>
</dbReference>
<feature type="compositionally biased region" description="Polar residues" evidence="2">
    <location>
        <begin position="449"/>
        <end position="466"/>
    </location>
</feature>
<dbReference type="EMBL" id="JBHSOD010000003">
    <property type="protein sequence ID" value="MFC5884275.1"/>
    <property type="molecule type" value="Genomic_DNA"/>
</dbReference>
<dbReference type="Gene3D" id="2.60.40.10">
    <property type="entry name" value="Immunoglobulins"/>
    <property type="match status" value="2"/>
</dbReference>
<feature type="compositionally biased region" description="Low complexity" evidence="2">
    <location>
        <begin position="59"/>
        <end position="84"/>
    </location>
</feature>
<evidence type="ECO:0000313" key="5">
    <source>
        <dbReference type="Proteomes" id="UP001596067"/>
    </source>
</evidence>
<dbReference type="InterPro" id="IPR056823">
    <property type="entry name" value="TEN-like_YD-shell"/>
</dbReference>
<dbReference type="Pfam" id="PF05593">
    <property type="entry name" value="RHS_repeat"/>
    <property type="match status" value="1"/>
</dbReference>
<feature type="compositionally biased region" description="Low complexity" evidence="2">
    <location>
        <begin position="14"/>
        <end position="30"/>
    </location>
</feature>
<dbReference type="RefSeq" id="WP_313762395.1">
    <property type="nucleotide sequence ID" value="NZ_BAAAVH010000050.1"/>
</dbReference>
<dbReference type="InterPro" id="IPR050708">
    <property type="entry name" value="T6SS_VgrG/RHS"/>
</dbReference>
<feature type="region of interest" description="Disordered" evidence="2">
    <location>
        <begin position="445"/>
        <end position="479"/>
    </location>
</feature>
<evidence type="ECO:0000313" key="4">
    <source>
        <dbReference type="EMBL" id="MFC5884275.1"/>
    </source>
</evidence>
<dbReference type="PANTHER" id="PTHR32305:SF15">
    <property type="entry name" value="PROTEIN RHSA-RELATED"/>
    <property type="match status" value="1"/>
</dbReference>
<feature type="region of interest" description="Disordered" evidence="2">
    <location>
        <begin position="1510"/>
        <end position="1573"/>
    </location>
</feature>
<reference evidence="5" key="1">
    <citation type="journal article" date="2019" name="Int. J. Syst. Evol. Microbiol.">
        <title>The Global Catalogue of Microorganisms (GCM) 10K type strain sequencing project: providing services to taxonomists for standard genome sequencing and annotation.</title>
        <authorList>
            <consortium name="The Broad Institute Genomics Platform"/>
            <consortium name="The Broad Institute Genome Sequencing Center for Infectious Disease"/>
            <person name="Wu L."/>
            <person name="Ma J."/>
        </authorList>
    </citation>
    <scope>NUCLEOTIDE SEQUENCE [LARGE SCALE GENOMIC DNA]</scope>
    <source>
        <strain evidence="5">CGMCC 4.1469</strain>
    </source>
</reference>
<dbReference type="InterPro" id="IPR002909">
    <property type="entry name" value="IPT_dom"/>
</dbReference>
<dbReference type="Pfam" id="PF25023">
    <property type="entry name" value="TEN_YD-shell"/>
    <property type="match status" value="2"/>
</dbReference>
<evidence type="ECO:0000256" key="1">
    <source>
        <dbReference type="ARBA" id="ARBA00022737"/>
    </source>
</evidence>
<feature type="region of interest" description="Disordered" evidence="2">
    <location>
        <begin position="59"/>
        <end position="92"/>
    </location>
</feature>
<dbReference type="PROSITE" id="PS51384">
    <property type="entry name" value="FAD_FR"/>
    <property type="match status" value="1"/>
</dbReference>
<feature type="compositionally biased region" description="Low complexity" evidence="2">
    <location>
        <begin position="275"/>
        <end position="303"/>
    </location>
</feature>
<dbReference type="InterPro" id="IPR031325">
    <property type="entry name" value="RHS_repeat"/>
</dbReference>
<feature type="region of interest" description="Disordered" evidence="2">
    <location>
        <begin position="2405"/>
        <end position="2436"/>
    </location>
</feature>
<name>A0ABW1ERS9_9ACTN</name>
<evidence type="ECO:0000256" key="2">
    <source>
        <dbReference type="SAM" id="MobiDB-lite"/>
    </source>
</evidence>
<dbReference type="PRINTS" id="PR00394">
    <property type="entry name" value="RHSPROTEIN"/>
</dbReference>
<dbReference type="Pfam" id="PF01833">
    <property type="entry name" value="TIG"/>
    <property type="match status" value="2"/>
</dbReference>
<keyword evidence="1" id="KW-0677">Repeat</keyword>
<evidence type="ECO:0000259" key="3">
    <source>
        <dbReference type="PROSITE" id="PS51384"/>
    </source>
</evidence>
<comment type="caution">
    <text evidence="4">The sequence shown here is derived from an EMBL/GenBank/DDBJ whole genome shotgun (WGS) entry which is preliminary data.</text>
</comment>
<dbReference type="InterPro" id="IPR022385">
    <property type="entry name" value="Rhs_assc_core"/>
</dbReference>
<dbReference type="InterPro" id="IPR045351">
    <property type="entry name" value="DUF6531"/>
</dbReference>
<feature type="region of interest" description="Disordered" evidence="2">
    <location>
        <begin position="535"/>
        <end position="560"/>
    </location>
</feature>
<dbReference type="Gene3D" id="2.180.10.10">
    <property type="entry name" value="RHS repeat-associated core"/>
    <property type="match status" value="2"/>
</dbReference>
<dbReference type="NCBIfam" id="TIGR03696">
    <property type="entry name" value="Rhs_assc_core"/>
    <property type="match status" value="1"/>
</dbReference>
<dbReference type="Proteomes" id="UP001596067">
    <property type="component" value="Unassembled WGS sequence"/>
</dbReference>
<keyword evidence="5" id="KW-1185">Reference proteome</keyword>
<dbReference type="SUPFAM" id="SSF81296">
    <property type="entry name" value="E set domains"/>
    <property type="match status" value="2"/>
</dbReference>